<reference evidence="2" key="2">
    <citation type="journal article" date="2021" name="Syst. Appl. Microbiol.">
        <title>Roseomonas hellenica sp. nov., isolated from roots of wild-growing Alkanna tinctoria.</title>
        <authorList>
            <person name="Rat A."/>
            <person name="Naranjo H.D."/>
            <person name="Lebbe L."/>
            <person name="Cnockaert M."/>
            <person name="Krigas N."/>
            <person name="Grigoriadou K."/>
            <person name="Maloupa E."/>
            <person name="Willems A."/>
        </authorList>
    </citation>
    <scope>NUCLEOTIDE SEQUENCE</scope>
    <source>
        <strain evidence="2">LMG 31231</strain>
    </source>
</reference>
<sequence>MSRHVFPAALAATLPKEAGRASARIFTHGSFEARWYAPHGLDPQAPHNRDEAYVVVRGRGTFFCNGVREPFAPGDLLWVPAGAEHRFEDFSPDLAVWVIFYGPEGGESTRTA</sequence>
<dbReference type="EMBL" id="JAAEDM010000047">
    <property type="protein sequence ID" value="MBR0672686.1"/>
    <property type="molecule type" value="Genomic_DNA"/>
</dbReference>
<dbReference type="Proteomes" id="UP001138751">
    <property type="component" value="Unassembled WGS sequence"/>
</dbReference>
<dbReference type="AlphaFoldDB" id="A0A9X9WZV7"/>
<evidence type="ECO:0000313" key="3">
    <source>
        <dbReference type="Proteomes" id="UP001138751"/>
    </source>
</evidence>
<comment type="caution">
    <text evidence="2">The sequence shown here is derived from an EMBL/GenBank/DDBJ whole genome shotgun (WGS) entry which is preliminary data.</text>
</comment>
<dbReference type="InterPro" id="IPR014710">
    <property type="entry name" value="RmlC-like_jellyroll"/>
</dbReference>
<dbReference type="Gene3D" id="2.60.120.10">
    <property type="entry name" value="Jelly Rolls"/>
    <property type="match status" value="1"/>
</dbReference>
<reference evidence="2" key="1">
    <citation type="submission" date="2020-01" db="EMBL/GenBank/DDBJ databases">
        <authorList>
            <person name="Rat A."/>
        </authorList>
    </citation>
    <scope>NUCLEOTIDE SEQUENCE</scope>
    <source>
        <strain evidence="2">LMG 31231</strain>
    </source>
</reference>
<accession>A0A9X9WZV7</accession>
<dbReference type="RefSeq" id="WP_211863104.1">
    <property type="nucleotide sequence ID" value="NZ_JAAEDM010000047.1"/>
</dbReference>
<name>A0A9X9WZV7_9PROT</name>
<dbReference type="InterPro" id="IPR013096">
    <property type="entry name" value="Cupin_2"/>
</dbReference>
<gene>
    <name evidence="2" type="ORF">GXW76_16020</name>
</gene>
<feature type="domain" description="Cupin type-2" evidence="1">
    <location>
        <begin position="36"/>
        <end position="93"/>
    </location>
</feature>
<evidence type="ECO:0000259" key="1">
    <source>
        <dbReference type="Pfam" id="PF07883"/>
    </source>
</evidence>
<proteinExistence type="predicted"/>
<dbReference type="SUPFAM" id="SSF51182">
    <property type="entry name" value="RmlC-like cupins"/>
    <property type="match status" value="1"/>
</dbReference>
<dbReference type="Pfam" id="PF07883">
    <property type="entry name" value="Cupin_2"/>
    <property type="match status" value="1"/>
</dbReference>
<dbReference type="InterPro" id="IPR011051">
    <property type="entry name" value="RmlC_Cupin_sf"/>
</dbReference>
<organism evidence="2 3">
    <name type="scientific">Neoroseomonas soli</name>
    <dbReference type="NCBI Taxonomy" id="1081025"/>
    <lineage>
        <taxon>Bacteria</taxon>
        <taxon>Pseudomonadati</taxon>
        <taxon>Pseudomonadota</taxon>
        <taxon>Alphaproteobacteria</taxon>
        <taxon>Acetobacterales</taxon>
        <taxon>Acetobacteraceae</taxon>
        <taxon>Neoroseomonas</taxon>
    </lineage>
</organism>
<protein>
    <submittedName>
        <fullName evidence="2">Cupin domain-containing protein</fullName>
    </submittedName>
</protein>
<keyword evidence="3" id="KW-1185">Reference proteome</keyword>
<evidence type="ECO:0000313" key="2">
    <source>
        <dbReference type="EMBL" id="MBR0672686.1"/>
    </source>
</evidence>